<dbReference type="Gene3D" id="1.10.3210.10">
    <property type="entry name" value="Hypothetical protein af1432"/>
    <property type="match status" value="1"/>
</dbReference>
<dbReference type="Proteomes" id="UP000051254">
    <property type="component" value="Unassembled WGS sequence"/>
</dbReference>
<dbReference type="Gene3D" id="3.30.70.270">
    <property type="match status" value="1"/>
</dbReference>
<feature type="domain" description="HDOD" evidence="6">
    <location>
        <begin position="15"/>
        <end position="210"/>
    </location>
</feature>
<dbReference type="OrthoDB" id="9803824at2"/>
<dbReference type="PANTHER" id="PTHR45138:SF9">
    <property type="entry name" value="DIGUANYLATE CYCLASE DGCM-RELATED"/>
    <property type="match status" value="1"/>
</dbReference>
<reference evidence="7 8" key="1">
    <citation type="submission" date="2015-05" db="EMBL/GenBank/DDBJ databases">
        <title>Genome sequencing and analysis of members of genus Stenotrophomonas.</title>
        <authorList>
            <person name="Patil P.P."/>
            <person name="Midha S."/>
            <person name="Patil P.B."/>
        </authorList>
    </citation>
    <scope>NUCLEOTIDE SEQUENCE [LARGE SCALE GENOMIC DNA]</scope>
    <source>
        <strain evidence="7 8">DSM 17805</strain>
    </source>
</reference>
<dbReference type="CDD" id="cd01949">
    <property type="entry name" value="GGDEF"/>
    <property type="match status" value="1"/>
</dbReference>
<dbReference type="Pfam" id="PF00990">
    <property type="entry name" value="GGDEF"/>
    <property type="match status" value="1"/>
</dbReference>
<dbReference type="PROSITE" id="PS50887">
    <property type="entry name" value="GGDEF"/>
    <property type="match status" value="1"/>
</dbReference>
<name>A0A0R0BPB6_9GAMM</name>
<dbReference type="InterPro" id="IPR043128">
    <property type="entry name" value="Rev_trsase/Diguanyl_cyclase"/>
</dbReference>
<dbReference type="RefSeq" id="WP_057664662.1">
    <property type="nucleotide sequence ID" value="NZ_LDJH01000008.1"/>
</dbReference>
<proteinExistence type="predicted"/>
<evidence type="ECO:0000259" key="5">
    <source>
        <dbReference type="PROSITE" id="PS50887"/>
    </source>
</evidence>
<evidence type="ECO:0000259" key="6">
    <source>
        <dbReference type="PROSITE" id="PS51833"/>
    </source>
</evidence>
<dbReference type="AlphaFoldDB" id="A0A0R0BPB6"/>
<gene>
    <name evidence="7" type="ORF">ABB25_05255</name>
</gene>
<dbReference type="EMBL" id="LDJH01000008">
    <property type="protein sequence ID" value="KRG58885.1"/>
    <property type="molecule type" value="Genomic_DNA"/>
</dbReference>
<dbReference type="STRING" id="266128.ABB25_05255"/>
<dbReference type="PATRIC" id="fig|266128.3.peg.2712"/>
<dbReference type="EC" id="2.7.7.65" evidence="2"/>
<evidence type="ECO:0000256" key="3">
    <source>
        <dbReference type="ARBA" id="ARBA00034247"/>
    </source>
</evidence>
<dbReference type="InterPro" id="IPR029787">
    <property type="entry name" value="Nucleotide_cyclase"/>
</dbReference>
<sequence length="502" mass="54625">MSPELTQAVLLCRNLPTPAGIAMRIIALAQDPDAELGTAAELIAMDPALSARILRLANSPLFANRRRIDNLQQAINKLGLHPTLQIALGFSLLSNLRGDASLHSAHERIWRRSLIAAVAARALGEALNLQQPDALLLAGLLQDIGGLFLMQSQPELYQSLSTQATGDNQRLLALENTHFGTDHAAIGAELARQWNLPAYLVDAIAGSETPPTPATDTFLRCVHASGSLADIWLDGPGAQPAQQRLAAACGLDQEALTEVFARVAQLLPDAASVFETVLPTPEHVAALLQQAREIHELRQLRQSQLAEEALQQRSEALERQAMELSTMASRDSLTGTINRGHFDKILLTAFDHAIQRQQPLSVAFIDLDDFKKINDRHGHLIGDDVLKSVAQHLESRVRTIDTVARFGGEEFVIIFPDTALDSAKATIDRVLHSLSAQPVAEIDGQMLHVTFSAGIACHQPLQPFNSARSLLDAADRALYQSKDRGRNRVVVHVQEHIPVPQA</sequence>
<dbReference type="GO" id="GO:0052621">
    <property type="term" value="F:diguanylate cyclase activity"/>
    <property type="evidence" value="ECO:0007669"/>
    <property type="project" value="UniProtKB-EC"/>
</dbReference>
<evidence type="ECO:0000313" key="7">
    <source>
        <dbReference type="EMBL" id="KRG58885.1"/>
    </source>
</evidence>
<dbReference type="PROSITE" id="PS51833">
    <property type="entry name" value="HDOD"/>
    <property type="match status" value="1"/>
</dbReference>
<dbReference type="SUPFAM" id="SSF109604">
    <property type="entry name" value="HD-domain/PDEase-like"/>
    <property type="match status" value="1"/>
</dbReference>
<protein>
    <recommendedName>
        <fullName evidence="2">diguanylate cyclase</fullName>
        <ecNumber evidence="2">2.7.7.65</ecNumber>
    </recommendedName>
</protein>
<dbReference type="InterPro" id="IPR050469">
    <property type="entry name" value="Diguanylate_Cyclase"/>
</dbReference>
<evidence type="ECO:0000313" key="8">
    <source>
        <dbReference type="Proteomes" id="UP000051254"/>
    </source>
</evidence>
<feature type="domain" description="GGDEF" evidence="5">
    <location>
        <begin position="358"/>
        <end position="494"/>
    </location>
</feature>
<keyword evidence="4" id="KW-0175">Coiled coil</keyword>
<evidence type="ECO:0000256" key="1">
    <source>
        <dbReference type="ARBA" id="ARBA00001946"/>
    </source>
</evidence>
<feature type="coiled-coil region" evidence="4">
    <location>
        <begin position="300"/>
        <end position="327"/>
    </location>
</feature>
<comment type="catalytic activity">
    <reaction evidence="3">
        <text>2 GTP = 3',3'-c-di-GMP + 2 diphosphate</text>
        <dbReference type="Rhea" id="RHEA:24898"/>
        <dbReference type="ChEBI" id="CHEBI:33019"/>
        <dbReference type="ChEBI" id="CHEBI:37565"/>
        <dbReference type="ChEBI" id="CHEBI:58805"/>
        <dbReference type="EC" id="2.7.7.65"/>
    </reaction>
</comment>
<dbReference type="SUPFAM" id="SSF55073">
    <property type="entry name" value="Nucleotide cyclase"/>
    <property type="match status" value="1"/>
</dbReference>
<comment type="cofactor">
    <cofactor evidence="1">
        <name>Mg(2+)</name>
        <dbReference type="ChEBI" id="CHEBI:18420"/>
    </cofactor>
</comment>
<comment type="caution">
    <text evidence="7">The sequence shown here is derived from an EMBL/GenBank/DDBJ whole genome shotgun (WGS) entry which is preliminary data.</text>
</comment>
<dbReference type="FunFam" id="3.30.70.270:FF:000001">
    <property type="entry name" value="Diguanylate cyclase domain protein"/>
    <property type="match status" value="1"/>
</dbReference>
<dbReference type="SMART" id="SM00267">
    <property type="entry name" value="GGDEF"/>
    <property type="match status" value="1"/>
</dbReference>
<dbReference type="NCBIfam" id="TIGR00254">
    <property type="entry name" value="GGDEF"/>
    <property type="match status" value="1"/>
</dbReference>
<dbReference type="InterPro" id="IPR013976">
    <property type="entry name" value="HDOD"/>
</dbReference>
<dbReference type="PANTHER" id="PTHR45138">
    <property type="entry name" value="REGULATORY COMPONENTS OF SENSORY TRANSDUCTION SYSTEM"/>
    <property type="match status" value="1"/>
</dbReference>
<dbReference type="InterPro" id="IPR000160">
    <property type="entry name" value="GGDEF_dom"/>
</dbReference>
<keyword evidence="8" id="KW-1185">Reference proteome</keyword>
<evidence type="ECO:0000256" key="4">
    <source>
        <dbReference type="SAM" id="Coils"/>
    </source>
</evidence>
<accession>A0A0R0BPB6</accession>
<organism evidence="7 8">
    <name type="scientific">Stenotrophomonas koreensis</name>
    <dbReference type="NCBI Taxonomy" id="266128"/>
    <lineage>
        <taxon>Bacteria</taxon>
        <taxon>Pseudomonadati</taxon>
        <taxon>Pseudomonadota</taxon>
        <taxon>Gammaproteobacteria</taxon>
        <taxon>Lysobacterales</taxon>
        <taxon>Lysobacteraceae</taxon>
        <taxon>Stenotrophomonas</taxon>
    </lineage>
</organism>
<dbReference type="Pfam" id="PF08668">
    <property type="entry name" value="HDOD"/>
    <property type="match status" value="1"/>
</dbReference>
<evidence type="ECO:0000256" key="2">
    <source>
        <dbReference type="ARBA" id="ARBA00012528"/>
    </source>
</evidence>